<sequence>MNLHSHGERMPTDVTTASIDPDEPPGDEAMESRIARLMPTLTPAHRRVAEFVRTNLVRAATMRIDEFAAAVDVSVATANRFARALGFDGYPHFRASLVPDLEAIFAPVERLRSALESEAPGAQALGTALAREAENIEACFRALDPHACDLAVKAIVDADRVFILGYGSSGYLASLMEHGLIPYRNNVRALSTGGGPEHAARLLFDVTARDLVIAIAFPRYVRDTITQAERAHQQGARLLALTDSPASPLAGFADASLFVNAKRQLTACSNATILAHIEALCDAVARCMPKSAASSKRMTEFAMPWIYQSGRN</sequence>
<dbReference type="Proteomes" id="UP000494170">
    <property type="component" value="Unassembled WGS sequence"/>
</dbReference>
<evidence type="ECO:0000259" key="9">
    <source>
        <dbReference type="PROSITE" id="PS51071"/>
    </source>
</evidence>
<gene>
    <name evidence="11" type="ORF">BLA6863_07711</name>
</gene>
<accession>A0A6P2SFL4</accession>
<protein>
    <submittedName>
        <fullName evidence="11">Transcriptional regulator</fullName>
    </submittedName>
</protein>
<dbReference type="InterPro" id="IPR047640">
    <property type="entry name" value="RpiR-like"/>
</dbReference>
<name>A0A6P2SFL4_BURL3</name>
<evidence type="ECO:0000256" key="3">
    <source>
        <dbReference type="ARBA" id="ARBA00022989"/>
    </source>
</evidence>
<dbReference type="SUPFAM" id="SSF46689">
    <property type="entry name" value="Homeodomain-like"/>
    <property type="match status" value="1"/>
</dbReference>
<dbReference type="InterPro" id="IPR046348">
    <property type="entry name" value="SIS_dom_sf"/>
</dbReference>
<evidence type="ECO:0000256" key="7">
    <source>
        <dbReference type="ARBA" id="ARBA00023163"/>
    </source>
</evidence>
<evidence type="ECO:0000256" key="2">
    <source>
        <dbReference type="ARBA" id="ARBA00022692"/>
    </source>
</evidence>
<evidence type="ECO:0000259" key="10">
    <source>
        <dbReference type="PROSITE" id="PS51464"/>
    </source>
</evidence>
<evidence type="ECO:0000256" key="4">
    <source>
        <dbReference type="ARBA" id="ARBA00023015"/>
    </source>
</evidence>
<dbReference type="Gene3D" id="1.10.10.10">
    <property type="entry name" value="Winged helix-like DNA-binding domain superfamily/Winged helix DNA-binding domain"/>
    <property type="match status" value="1"/>
</dbReference>
<dbReference type="PROSITE" id="PS51071">
    <property type="entry name" value="HTH_RPIR"/>
    <property type="match status" value="1"/>
</dbReference>
<dbReference type="InterPro" id="IPR035472">
    <property type="entry name" value="RpiR-like_SIS"/>
</dbReference>
<comment type="subcellular location">
    <subcellularLocation>
        <location evidence="1">Membrane</location>
        <topology evidence="1">Single-pass membrane protein</topology>
    </subcellularLocation>
</comment>
<dbReference type="Pfam" id="PF01418">
    <property type="entry name" value="HTH_6"/>
    <property type="match status" value="1"/>
</dbReference>
<dbReference type="InterPro" id="IPR000281">
    <property type="entry name" value="HTH_RpiR"/>
</dbReference>
<dbReference type="CDD" id="cd05013">
    <property type="entry name" value="SIS_RpiR"/>
    <property type="match status" value="1"/>
</dbReference>
<dbReference type="EMBL" id="CABVPY010000112">
    <property type="protein sequence ID" value="VWC49340.1"/>
    <property type="molecule type" value="Genomic_DNA"/>
</dbReference>
<evidence type="ECO:0000256" key="6">
    <source>
        <dbReference type="ARBA" id="ARBA00023152"/>
    </source>
</evidence>
<evidence type="ECO:0000256" key="1">
    <source>
        <dbReference type="ARBA" id="ARBA00004167"/>
    </source>
</evidence>
<dbReference type="GO" id="GO:0097367">
    <property type="term" value="F:carbohydrate derivative binding"/>
    <property type="evidence" value="ECO:0007669"/>
    <property type="project" value="InterPro"/>
</dbReference>
<dbReference type="InterPro" id="IPR009057">
    <property type="entry name" value="Homeodomain-like_sf"/>
</dbReference>
<keyword evidence="5" id="KW-0238">DNA-binding</keyword>
<dbReference type="PROSITE" id="PS51464">
    <property type="entry name" value="SIS"/>
    <property type="match status" value="1"/>
</dbReference>
<dbReference type="GO" id="GO:0016020">
    <property type="term" value="C:membrane"/>
    <property type="evidence" value="ECO:0007669"/>
    <property type="project" value="UniProtKB-SubCell"/>
</dbReference>
<keyword evidence="4" id="KW-0805">Transcription regulation</keyword>
<feature type="domain" description="HTH rpiR-type" evidence="9">
    <location>
        <begin position="28"/>
        <end position="104"/>
    </location>
</feature>
<feature type="domain" description="SIS" evidence="10">
    <location>
        <begin position="151"/>
        <end position="290"/>
    </location>
</feature>
<dbReference type="Pfam" id="PF01380">
    <property type="entry name" value="SIS"/>
    <property type="match status" value="1"/>
</dbReference>
<keyword evidence="3" id="KW-0472">Membrane</keyword>
<feature type="region of interest" description="Disordered" evidence="8">
    <location>
        <begin position="1"/>
        <end position="28"/>
    </location>
</feature>
<evidence type="ECO:0000313" key="11">
    <source>
        <dbReference type="EMBL" id="VWC49340.1"/>
    </source>
</evidence>
<dbReference type="GO" id="GO:0006096">
    <property type="term" value="P:glycolytic process"/>
    <property type="evidence" value="ECO:0007669"/>
    <property type="project" value="UniProtKB-KW"/>
</dbReference>
<evidence type="ECO:0000256" key="5">
    <source>
        <dbReference type="ARBA" id="ARBA00023125"/>
    </source>
</evidence>
<keyword evidence="3" id="KW-1133">Transmembrane helix</keyword>
<keyword evidence="7" id="KW-0804">Transcription</keyword>
<organism evidence="11 12">
    <name type="scientific">Burkholderia lata (strain ATCC 17760 / DSM 23089 / LMG 22485 / NCIMB 9086 / R18194 / 383)</name>
    <dbReference type="NCBI Taxonomy" id="482957"/>
    <lineage>
        <taxon>Bacteria</taxon>
        <taxon>Pseudomonadati</taxon>
        <taxon>Pseudomonadota</taxon>
        <taxon>Betaproteobacteria</taxon>
        <taxon>Burkholderiales</taxon>
        <taxon>Burkholderiaceae</taxon>
        <taxon>Burkholderia</taxon>
        <taxon>Burkholderia cepacia complex</taxon>
    </lineage>
</organism>
<dbReference type="AlphaFoldDB" id="A0A6P2SFL4"/>
<proteinExistence type="predicted"/>
<dbReference type="GO" id="GO:0003700">
    <property type="term" value="F:DNA-binding transcription factor activity"/>
    <property type="evidence" value="ECO:0007669"/>
    <property type="project" value="InterPro"/>
</dbReference>
<evidence type="ECO:0000256" key="8">
    <source>
        <dbReference type="SAM" id="MobiDB-lite"/>
    </source>
</evidence>
<keyword evidence="6" id="KW-0324">Glycolysis</keyword>
<dbReference type="GO" id="GO:0003677">
    <property type="term" value="F:DNA binding"/>
    <property type="evidence" value="ECO:0007669"/>
    <property type="project" value="UniProtKB-KW"/>
</dbReference>
<reference evidence="11 12" key="1">
    <citation type="submission" date="2019-09" db="EMBL/GenBank/DDBJ databases">
        <authorList>
            <person name="Depoorter E."/>
        </authorList>
    </citation>
    <scope>NUCLEOTIDE SEQUENCE [LARGE SCALE GENOMIC DNA]</scope>
    <source>
        <strain evidence="11">LMG 6863</strain>
    </source>
</reference>
<dbReference type="Gene3D" id="3.40.50.10490">
    <property type="entry name" value="Glucose-6-phosphate isomerase like protein, domain 1"/>
    <property type="match status" value="1"/>
</dbReference>
<dbReference type="SUPFAM" id="SSF53697">
    <property type="entry name" value="SIS domain"/>
    <property type="match status" value="1"/>
</dbReference>
<dbReference type="PANTHER" id="PTHR30514">
    <property type="entry name" value="GLUCOKINASE"/>
    <property type="match status" value="1"/>
</dbReference>
<dbReference type="InterPro" id="IPR001347">
    <property type="entry name" value="SIS_dom"/>
</dbReference>
<feature type="compositionally biased region" description="Basic and acidic residues" evidence="8">
    <location>
        <begin position="1"/>
        <end position="11"/>
    </location>
</feature>
<dbReference type="InterPro" id="IPR036388">
    <property type="entry name" value="WH-like_DNA-bd_sf"/>
</dbReference>
<keyword evidence="2" id="KW-0812">Transmembrane</keyword>
<evidence type="ECO:0000313" key="12">
    <source>
        <dbReference type="Proteomes" id="UP000494170"/>
    </source>
</evidence>